<dbReference type="Proteomes" id="UP000693738">
    <property type="component" value="Unassembled WGS sequence"/>
</dbReference>
<gene>
    <name evidence="2" type="ORF">FEQUK3_LOCUS1674</name>
</gene>
<feature type="region of interest" description="Disordered" evidence="1">
    <location>
        <begin position="53"/>
        <end position="78"/>
    </location>
</feature>
<reference evidence="2" key="1">
    <citation type="submission" date="2021-05" db="EMBL/GenBank/DDBJ databases">
        <authorList>
            <person name="Khan N."/>
        </authorList>
    </citation>
    <scope>NUCLEOTIDE SEQUENCE</scope>
</reference>
<protein>
    <submittedName>
        <fullName evidence="2">Uncharacterized protein</fullName>
    </submittedName>
</protein>
<evidence type="ECO:0000313" key="3">
    <source>
        <dbReference type="Proteomes" id="UP000693738"/>
    </source>
</evidence>
<name>A0A8J2ITM3_FUSEQ</name>
<evidence type="ECO:0000256" key="1">
    <source>
        <dbReference type="SAM" id="MobiDB-lite"/>
    </source>
</evidence>
<sequence length="165" mass="18075">MAAQVPTSPRAYTSAPQSVACPQVGQQAEVPYTSPLMSQRTLSYYETGVPTTSHSYQQVTTQPVARPVGPNSLSPLESRPRSMYATCEHWIYVRIQFDNYRESIAHVIQSPHGPHTGLTPGSITFFGFPSTIDRRDADSVPKQAAYMLSATTASATNQQLINNLD</sequence>
<proteinExistence type="predicted"/>
<feature type="compositionally biased region" description="Polar residues" evidence="1">
    <location>
        <begin position="53"/>
        <end position="63"/>
    </location>
</feature>
<evidence type="ECO:0000313" key="2">
    <source>
        <dbReference type="EMBL" id="CAG7555929.1"/>
    </source>
</evidence>
<accession>A0A8J2ITM3</accession>
<comment type="caution">
    <text evidence="2">The sequence shown here is derived from an EMBL/GenBank/DDBJ whole genome shotgun (WGS) entry which is preliminary data.</text>
</comment>
<dbReference type="EMBL" id="CAJSTJ010000077">
    <property type="protein sequence ID" value="CAG7555929.1"/>
    <property type="molecule type" value="Genomic_DNA"/>
</dbReference>
<organism evidence="2 3">
    <name type="scientific">Fusarium equiseti</name>
    <name type="common">Fusarium scirpi</name>
    <dbReference type="NCBI Taxonomy" id="61235"/>
    <lineage>
        <taxon>Eukaryota</taxon>
        <taxon>Fungi</taxon>
        <taxon>Dikarya</taxon>
        <taxon>Ascomycota</taxon>
        <taxon>Pezizomycotina</taxon>
        <taxon>Sordariomycetes</taxon>
        <taxon>Hypocreomycetidae</taxon>
        <taxon>Hypocreales</taxon>
        <taxon>Nectriaceae</taxon>
        <taxon>Fusarium</taxon>
        <taxon>Fusarium incarnatum-equiseti species complex</taxon>
    </lineage>
</organism>
<dbReference type="AlphaFoldDB" id="A0A8J2ITM3"/>